<dbReference type="PANTHER" id="PTHR36833:SF1">
    <property type="entry name" value="INTEGRAL MEMBRANE TRANSPORT PROTEIN"/>
    <property type="match status" value="1"/>
</dbReference>
<feature type="transmembrane region" description="Helical" evidence="1">
    <location>
        <begin position="115"/>
        <end position="134"/>
    </location>
</feature>
<dbReference type="Proteomes" id="UP000623269">
    <property type="component" value="Unassembled WGS sequence"/>
</dbReference>
<organism evidence="2 3">
    <name type="scientific">Mobilitalea sibirica</name>
    <dbReference type="NCBI Taxonomy" id="1462919"/>
    <lineage>
        <taxon>Bacteria</taxon>
        <taxon>Bacillati</taxon>
        <taxon>Bacillota</taxon>
        <taxon>Clostridia</taxon>
        <taxon>Lachnospirales</taxon>
        <taxon>Lachnospiraceae</taxon>
        <taxon>Mobilitalea</taxon>
    </lineage>
</organism>
<gene>
    <name evidence="2" type="ORF">I5677_08765</name>
</gene>
<keyword evidence="1" id="KW-1133">Transmembrane helix</keyword>
<reference evidence="2" key="1">
    <citation type="submission" date="2020-12" db="EMBL/GenBank/DDBJ databases">
        <title>M. sibirica DSM 26468T genome.</title>
        <authorList>
            <person name="Thieme N."/>
            <person name="Rettenmaier R."/>
            <person name="Zverlov V."/>
            <person name="Liebl W."/>
        </authorList>
    </citation>
    <scope>NUCLEOTIDE SEQUENCE</scope>
    <source>
        <strain evidence="2">DSM 26468</strain>
    </source>
</reference>
<comment type="caution">
    <text evidence="2">The sequence shown here is derived from an EMBL/GenBank/DDBJ whole genome shotgun (WGS) entry which is preliminary data.</text>
</comment>
<sequence length="263" mass="29759">MKRNLKFILALIKMKLSHMMVFRLSFFGAFFVDGSLFLIQILTFQAIYSQVDSIGGWSRGEMIIFIGTFSMINALNMVIFFFGVITIPDKIKNGQLDHYITKPVSPLLRLTFENVNPGSIPLLFLSVGIITYGISLLEITVTPLRVIGYIILVLIMTVLWYDIELLLRIIPLFTVSAYNFSRLEDSLLDVSMKIPGVLLKGVFKLILYLVIPYGIMSTFPTQFITNTLSPGWLAYGCGIVILFTYLTGRIWKLGLKYYKSASS</sequence>
<keyword evidence="1" id="KW-0812">Transmembrane</keyword>
<dbReference type="PANTHER" id="PTHR36833">
    <property type="entry name" value="SLR0610 PROTEIN-RELATED"/>
    <property type="match status" value="1"/>
</dbReference>
<dbReference type="InterPro" id="IPR010390">
    <property type="entry name" value="ABC-2_transporter-like"/>
</dbReference>
<evidence type="ECO:0000256" key="1">
    <source>
        <dbReference type="SAM" id="Phobius"/>
    </source>
</evidence>
<name>A0A8J7H2V9_9FIRM</name>
<proteinExistence type="predicted"/>
<dbReference type="EMBL" id="JAEAGR010000007">
    <property type="protein sequence ID" value="MBH1940980.1"/>
    <property type="molecule type" value="Genomic_DNA"/>
</dbReference>
<accession>A0A8J7H2V9</accession>
<dbReference type="AlphaFoldDB" id="A0A8J7H2V9"/>
<feature type="transmembrane region" description="Helical" evidence="1">
    <location>
        <begin position="201"/>
        <end position="220"/>
    </location>
</feature>
<dbReference type="Pfam" id="PF06182">
    <property type="entry name" value="ABC2_membrane_6"/>
    <property type="match status" value="1"/>
</dbReference>
<protein>
    <submittedName>
        <fullName evidence="2">ABC-2 family transporter protein</fullName>
    </submittedName>
</protein>
<feature type="transmembrane region" description="Helical" evidence="1">
    <location>
        <begin position="21"/>
        <end position="42"/>
    </location>
</feature>
<feature type="transmembrane region" description="Helical" evidence="1">
    <location>
        <begin position="232"/>
        <end position="251"/>
    </location>
</feature>
<keyword evidence="3" id="KW-1185">Reference proteome</keyword>
<feature type="transmembrane region" description="Helical" evidence="1">
    <location>
        <begin position="146"/>
        <end position="163"/>
    </location>
</feature>
<evidence type="ECO:0000313" key="2">
    <source>
        <dbReference type="EMBL" id="MBH1940980.1"/>
    </source>
</evidence>
<keyword evidence="1" id="KW-0472">Membrane</keyword>
<feature type="transmembrane region" description="Helical" evidence="1">
    <location>
        <begin position="62"/>
        <end position="85"/>
    </location>
</feature>
<evidence type="ECO:0000313" key="3">
    <source>
        <dbReference type="Proteomes" id="UP000623269"/>
    </source>
</evidence>
<dbReference type="RefSeq" id="WP_197661201.1">
    <property type="nucleotide sequence ID" value="NZ_JAEAGR010000007.1"/>
</dbReference>